<keyword evidence="1" id="KW-0175">Coiled coil</keyword>
<comment type="caution">
    <text evidence="4">The sequence shown here is derived from an EMBL/GenBank/DDBJ whole genome shotgun (WGS) entry which is preliminary data.</text>
</comment>
<accession>A0A9W6YWF4</accession>
<feature type="transmembrane region" description="Helical" evidence="3">
    <location>
        <begin position="25"/>
        <end position="48"/>
    </location>
</feature>
<sequence length="282" mass="32151">MTTVLPLSAGSTRVAIMTASPITEVIFNFTISILLDLCFRITFTGLLPDSVQNWIDSKEDWIACSVTITALYINELCLHHFNMESKSCHPFNYISRIYIFVSIVGLVIHYVNAFGASRANAKMNEDRYLQLKELYESAQDEKSQLQMDHEYGDQDILLETNYNINFLNLYSVSVYCGDLSLTYKPILSKDHSSLTLEIQSISISDDHFLKLIPEADYIGTPKDGLTKALMDIFDEDDLRFTPLCLKDIKDRLHSQSQQQDQKSSSVENEKQGQQQHTPEQLV</sequence>
<gene>
    <name evidence="4" type="ORF">Amon01_000338000</name>
</gene>
<dbReference type="Proteomes" id="UP001165063">
    <property type="component" value="Unassembled WGS sequence"/>
</dbReference>
<evidence type="ECO:0000313" key="4">
    <source>
        <dbReference type="EMBL" id="GMG27064.1"/>
    </source>
</evidence>
<reference evidence="4" key="1">
    <citation type="submission" date="2023-04" db="EMBL/GenBank/DDBJ databases">
        <title>Ambrosiozyma monospora NBRC 1965.</title>
        <authorList>
            <person name="Ichikawa N."/>
            <person name="Sato H."/>
            <person name="Tonouchi N."/>
        </authorList>
    </citation>
    <scope>NUCLEOTIDE SEQUENCE</scope>
    <source>
        <strain evidence="4">NBRC 1965</strain>
    </source>
</reference>
<keyword evidence="3" id="KW-1133">Transmembrane helix</keyword>
<evidence type="ECO:0000256" key="2">
    <source>
        <dbReference type="SAM" id="MobiDB-lite"/>
    </source>
</evidence>
<dbReference type="EMBL" id="BSXU01001403">
    <property type="protein sequence ID" value="GMG27064.1"/>
    <property type="molecule type" value="Genomic_DNA"/>
</dbReference>
<evidence type="ECO:0000313" key="5">
    <source>
        <dbReference type="Proteomes" id="UP001165063"/>
    </source>
</evidence>
<keyword evidence="3" id="KW-0812">Transmembrane</keyword>
<keyword evidence="3" id="KW-0472">Membrane</keyword>
<feature type="transmembrane region" description="Helical" evidence="3">
    <location>
        <begin position="60"/>
        <end position="81"/>
    </location>
</feature>
<feature type="region of interest" description="Disordered" evidence="2">
    <location>
        <begin position="252"/>
        <end position="282"/>
    </location>
</feature>
<keyword evidence="5" id="KW-1185">Reference proteome</keyword>
<feature type="coiled-coil region" evidence="1">
    <location>
        <begin position="121"/>
        <end position="148"/>
    </location>
</feature>
<evidence type="ECO:0000256" key="3">
    <source>
        <dbReference type="SAM" id="Phobius"/>
    </source>
</evidence>
<feature type="compositionally biased region" description="Low complexity" evidence="2">
    <location>
        <begin position="254"/>
        <end position="265"/>
    </location>
</feature>
<feature type="compositionally biased region" description="Polar residues" evidence="2">
    <location>
        <begin position="271"/>
        <end position="282"/>
    </location>
</feature>
<name>A0A9W6YWF4_AMBMO</name>
<proteinExistence type="predicted"/>
<feature type="transmembrane region" description="Helical" evidence="3">
    <location>
        <begin position="93"/>
        <end position="113"/>
    </location>
</feature>
<organism evidence="4 5">
    <name type="scientific">Ambrosiozyma monospora</name>
    <name type="common">Yeast</name>
    <name type="synonym">Endomycopsis monosporus</name>
    <dbReference type="NCBI Taxonomy" id="43982"/>
    <lineage>
        <taxon>Eukaryota</taxon>
        <taxon>Fungi</taxon>
        <taxon>Dikarya</taxon>
        <taxon>Ascomycota</taxon>
        <taxon>Saccharomycotina</taxon>
        <taxon>Pichiomycetes</taxon>
        <taxon>Pichiales</taxon>
        <taxon>Pichiaceae</taxon>
        <taxon>Ambrosiozyma</taxon>
    </lineage>
</organism>
<dbReference type="AlphaFoldDB" id="A0A9W6YWF4"/>
<protein>
    <submittedName>
        <fullName evidence="4">Unnamed protein product</fullName>
    </submittedName>
</protein>
<evidence type="ECO:0000256" key="1">
    <source>
        <dbReference type="SAM" id="Coils"/>
    </source>
</evidence>